<dbReference type="InterPro" id="IPR004401">
    <property type="entry name" value="YbaB/EbfC"/>
</dbReference>
<evidence type="ECO:0000256" key="1">
    <source>
        <dbReference type="SAM" id="MobiDB-lite"/>
    </source>
</evidence>
<keyword evidence="3" id="KW-1185">Reference proteome</keyword>
<dbReference type="SUPFAM" id="SSF82607">
    <property type="entry name" value="YbaB-like"/>
    <property type="match status" value="1"/>
</dbReference>
<evidence type="ECO:0000313" key="2">
    <source>
        <dbReference type="EMBL" id="KAB1140911.1"/>
    </source>
</evidence>
<reference evidence="2 3" key="1">
    <citation type="submission" date="2019-09" db="EMBL/GenBank/DDBJ databases">
        <title>Screening of Novel Bioactive Compounds from Soil-Associated.</title>
        <authorList>
            <person name="Zhao S."/>
        </authorList>
    </citation>
    <scope>NUCLEOTIDE SEQUENCE [LARGE SCALE GENOMIC DNA]</scope>
    <source>
        <strain evidence="2 3">HIT-DPA4</strain>
    </source>
</reference>
<dbReference type="InterPro" id="IPR036894">
    <property type="entry name" value="YbaB-like_sf"/>
</dbReference>
<dbReference type="AlphaFoldDB" id="A0A6H9USH5"/>
<dbReference type="GO" id="GO:0003677">
    <property type="term" value="F:DNA binding"/>
    <property type="evidence" value="ECO:0007669"/>
    <property type="project" value="InterPro"/>
</dbReference>
<protein>
    <submittedName>
        <fullName evidence="2">YbaB/EbfC family nucleoid-associated protein</fullName>
    </submittedName>
</protein>
<organism evidence="2 3">
    <name type="scientific">Streptomyces luteolifulvus</name>
    <dbReference type="NCBI Taxonomy" id="2615112"/>
    <lineage>
        <taxon>Bacteria</taxon>
        <taxon>Bacillati</taxon>
        <taxon>Actinomycetota</taxon>
        <taxon>Actinomycetes</taxon>
        <taxon>Kitasatosporales</taxon>
        <taxon>Streptomycetaceae</taxon>
        <taxon>Streptomyces</taxon>
    </lineage>
</organism>
<gene>
    <name evidence="2" type="ORF">F7R91_34270</name>
</gene>
<comment type="caution">
    <text evidence="2">The sequence shown here is derived from an EMBL/GenBank/DDBJ whole genome shotgun (WGS) entry which is preliminary data.</text>
</comment>
<dbReference type="Proteomes" id="UP000442707">
    <property type="component" value="Unassembled WGS sequence"/>
</dbReference>
<dbReference type="Gene3D" id="3.30.1310.10">
    <property type="entry name" value="Nucleoid-associated protein YbaB-like domain"/>
    <property type="match status" value="1"/>
</dbReference>
<evidence type="ECO:0000313" key="3">
    <source>
        <dbReference type="Proteomes" id="UP000442707"/>
    </source>
</evidence>
<sequence length="188" mass="20333">MAIDFDGIINDAMSALHDQRDKMLAAKRELDAATASATSKDHMVSVTVGPQGQVVSMTFHTKAYQSMAPAELATALVTVLNEARAAMGRQVIEHIKGFQDFSGHLRSVTGLAGTPVEMDELLKPLRSMAPSFDLEETLGEFKAAKQEEFAAEEDTTVGRAGEQKTKQEEFAAEAESRIPTGKQEQFSG</sequence>
<dbReference type="RefSeq" id="WP_150956124.1">
    <property type="nucleotide sequence ID" value="NZ_VZRB01000036.1"/>
</dbReference>
<dbReference type="Pfam" id="PF02575">
    <property type="entry name" value="YbaB_DNA_bd"/>
    <property type="match status" value="1"/>
</dbReference>
<dbReference type="EMBL" id="VZRB01000036">
    <property type="protein sequence ID" value="KAB1140911.1"/>
    <property type="molecule type" value="Genomic_DNA"/>
</dbReference>
<accession>A0A6H9USH5</accession>
<proteinExistence type="predicted"/>
<name>A0A6H9USH5_9ACTN</name>
<feature type="region of interest" description="Disordered" evidence="1">
    <location>
        <begin position="148"/>
        <end position="188"/>
    </location>
</feature>